<gene>
    <name evidence="1" type="ORF">L6164_019871</name>
</gene>
<dbReference type="Proteomes" id="UP000828941">
    <property type="component" value="Chromosome 8"/>
</dbReference>
<evidence type="ECO:0000313" key="2">
    <source>
        <dbReference type="Proteomes" id="UP000828941"/>
    </source>
</evidence>
<comment type="caution">
    <text evidence="1">The sequence shown here is derived from an EMBL/GenBank/DDBJ whole genome shotgun (WGS) entry which is preliminary data.</text>
</comment>
<keyword evidence="2" id="KW-1185">Reference proteome</keyword>
<accession>A0ACB9MTI7</accession>
<organism evidence="1 2">
    <name type="scientific">Bauhinia variegata</name>
    <name type="common">Purple orchid tree</name>
    <name type="synonym">Phanera variegata</name>
    <dbReference type="NCBI Taxonomy" id="167791"/>
    <lineage>
        <taxon>Eukaryota</taxon>
        <taxon>Viridiplantae</taxon>
        <taxon>Streptophyta</taxon>
        <taxon>Embryophyta</taxon>
        <taxon>Tracheophyta</taxon>
        <taxon>Spermatophyta</taxon>
        <taxon>Magnoliopsida</taxon>
        <taxon>eudicotyledons</taxon>
        <taxon>Gunneridae</taxon>
        <taxon>Pentapetalae</taxon>
        <taxon>rosids</taxon>
        <taxon>fabids</taxon>
        <taxon>Fabales</taxon>
        <taxon>Fabaceae</taxon>
        <taxon>Cercidoideae</taxon>
        <taxon>Cercideae</taxon>
        <taxon>Bauhiniinae</taxon>
        <taxon>Bauhinia</taxon>
    </lineage>
</organism>
<name>A0ACB9MTI7_BAUVA</name>
<dbReference type="EMBL" id="CM039433">
    <property type="protein sequence ID" value="KAI4327404.1"/>
    <property type="molecule type" value="Genomic_DNA"/>
</dbReference>
<proteinExistence type="predicted"/>
<sequence>MEIIPYTIPSTKFQSLLLYRSGKIIRSSNSILHQIQPSPSSSISVKYSYSYSSKFRSLRHQPLRCLAEPSSNHHHGDHTHHVHHHHHHHHHRHHLDSSDCANLPAPQRAILAFAKATRWIDLANFLREHLQLCCCSAALFVAAAICPYVLPKPGIKPFQNALIFIAFPLVAVSASLDALLEITSGKVNIHVLMALAAFASVFMGNSLEGGLLLAMFNLAHIAEEYFTSRSMVDVKELKENYPDFALVLDTTDDKLPNTFDLAYKRVPVHDVTVGSYILVGAGESVPVDCEVFQGSATITIEHLTGEVKPLEAKVGDRIPGGARNLDGRIIVKATKTWKESTISRIVQLTEEAQLNKPKLQRWLDEFGERYSKVVVVLSVAIAIIGPLIFKWPFFSTAACRGSVYRALGLMVAASPCALAVAPLAYATAISSCAKKGILLKGGHVLDALASCQTIAFDKTGTLTTGGLVFKAMEPIYGHHTGGNRSKFSSCCTPSCEKEALAVAAAMEKGTTHPIGRAVVDHSKGRDLPSVAVESFEYFPGRGLVATLNSNETGIGGAKPLKASLGSVDFITSFCQSEDESKKIKEAVNSSSYGSEFVHAALSVNQKVTLIHLEDRPRPGVSNVIRELQDQARFRVMMLTGDHESSARRVANALGINEIYCNLKPEDKLSHVKDISRDTGGGLIMVGEGINDAPALAAATVGIVLAQRASATAIAVADVLLLRENISAVPFCIAKSRQTTSLIKQNVALALSCIVMASLPSVLGFLPLWLTVLLHEGGTLLVCLNSIRALNEPAWSWKHDVLLSINEVKSRLPSQGTNDVSSSTINTANL</sequence>
<reference evidence="1 2" key="1">
    <citation type="journal article" date="2022" name="DNA Res.">
        <title>Chromosomal-level genome assembly of the orchid tree Bauhinia variegata (Leguminosae; Cercidoideae) supports the allotetraploid origin hypothesis of Bauhinia.</title>
        <authorList>
            <person name="Zhong Y."/>
            <person name="Chen Y."/>
            <person name="Zheng D."/>
            <person name="Pang J."/>
            <person name="Liu Y."/>
            <person name="Luo S."/>
            <person name="Meng S."/>
            <person name="Qian L."/>
            <person name="Wei D."/>
            <person name="Dai S."/>
            <person name="Zhou R."/>
        </authorList>
    </citation>
    <scope>NUCLEOTIDE SEQUENCE [LARGE SCALE GENOMIC DNA]</scope>
    <source>
        <strain evidence="1">BV-YZ2020</strain>
    </source>
</reference>
<evidence type="ECO:0000313" key="1">
    <source>
        <dbReference type="EMBL" id="KAI4327404.1"/>
    </source>
</evidence>
<protein>
    <submittedName>
        <fullName evidence="1">Uncharacterized protein</fullName>
    </submittedName>
</protein>